<proteinExistence type="predicted"/>
<sequence>MSRKETIESKGKYSLCTKGLTPEEKTFINEIFNMKTVIITNELNQSIRKSLL</sequence>
<dbReference type="EMBL" id="BSOU01000002">
    <property type="protein sequence ID" value="GLR73734.1"/>
    <property type="molecule type" value="Genomic_DNA"/>
</dbReference>
<gene>
    <name evidence="1" type="ORF">GCM10007855_06080</name>
</gene>
<dbReference type="RefSeq" id="WP_170066745.1">
    <property type="nucleotide sequence ID" value="NZ_BSOU01000002.1"/>
</dbReference>
<dbReference type="Proteomes" id="UP001156660">
    <property type="component" value="Unassembled WGS sequence"/>
</dbReference>
<protein>
    <recommendedName>
        <fullName evidence="3">Transcriptional regulator</fullName>
    </recommendedName>
</protein>
<name>A0ABQ6AB64_9GAMM</name>
<comment type="caution">
    <text evidence="1">The sequence shown here is derived from an EMBL/GenBank/DDBJ whole genome shotgun (WGS) entry which is preliminary data.</text>
</comment>
<keyword evidence="2" id="KW-1185">Reference proteome</keyword>
<evidence type="ECO:0000313" key="2">
    <source>
        <dbReference type="Proteomes" id="UP001156660"/>
    </source>
</evidence>
<evidence type="ECO:0000313" key="1">
    <source>
        <dbReference type="EMBL" id="GLR73734.1"/>
    </source>
</evidence>
<evidence type="ECO:0008006" key="3">
    <source>
        <dbReference type="Google" id="ProtNLM"/>
    </source>
</evidence>
<reference evidence="2" key="1">
    <citation type="journal article" date="2019" name="Int. J. Syst. Evol. Microbiol.">
        <title>The Global Catalogue of Microorganisms (GCM) 10K type strain sequencing project: providing services to taxonomists for standard genome sequencing and annotation.</title>
        <authorList>
            <consortium name="The Broad Institute Genomics Platform"/>
            <consortium name="The Broad Institute Genome Sequencing Center for Infectious Disease"/>
            <person name="Wu L."/>
            <person name="Ma J."/>
        </authorList>
    </citation>
    <scope>NUCLEOTIDE SEQUENCE [LARGE SCALE GENOMIC DNA]</scope>
    <source>
        <strain evidence="2">NBRC 105001</strain>
    </source>
</reference>
<organism evidence="1 2">
    <name type="scientific">Aliivibrio sifiae</name>
    <dbReference type="NCBI Taxonomy" id="566293"/>
    <lineage>
        <taxon>Bacteria</taxon>
        <taxon>Pseudomonadati</taxon>
        <taxon>Pseudomonadota</taxon>
        <taxon>Gammaproteobacteria</taxon>
        <taxon>Vibrionales</taxon>
        <taxon>Vibrionaceae</taxon>
        <taxon>Aliivibrio</taxon>
    </lineage>
</organism>
<accession>A0ABQ6AB64</accession>